<keyword evidence="1" id="KW-0812">Transmembrane</keyword>
<evidence type="ECO:0000256" key="1">
    <source>
        <dbReference type="SAM" id="Phobius"/>
    </source>
</evidence>
<sequence>MENKKNDFKKHYYARKYLYVIFGIMNSAFLSYRRHSSSDIISIMFLFGNVMILISYNMPCVTIGNDYIKIIIVRFIKVLYIQFNEIINYNYDQKKIEIYYKCSYSGEEKKGIIYTNIFGENEKESLLQELNKICNKKTKE</sequence>
<dbReference type="RefSeq" id="WP_105247197.1">
    <property type="nucleotide sequence ID" value="NZ_PSZM01000041.1"/>
</dbReference>
<dbReference type="EMBL" id="PSZM01000041">
    <property type="protein sequence ID" value="PQL91307.1"/>
    <property type="molecule type" value="Genomic_DNA"/>
</dbReference>
<organism evidence="2 3">
    <name type="scientific">Apibacter adventoris</name>
    <dbReference type="NCBI Taxonomy" id="1679466"/>
    <lineage>
        <taxon>Bacteria</taxon>
        <taxon>Pseudomonadati</taxon>
        <taxon>Bacteroidota</taxon>
        <taxon>Flavobacteriia</taxon>
        <taxon>Flavobacteriales</taxon>
        <taxon>Weeksellaceae</taxon>
        <taxon>Apibacter</taxon>
    </lineage>
</organism>
<reference evidence="2 3" key="1">
    <citation type="submission" date="2018-02" db="EMBL/GenBank/DDBJ databases">
        <title>Genome sequences of Apibacter spp., gut symbionts of Asian honey bees.</title>
        <authorList>
            <person name="Kwong W.K."/>
            <person name="Steele M.I."/>
            <person name="Moran N.A."/>
        </authorList>
    </citation>
    <scope>NUCLEOTIDE SEQUENCE [LARGE SCALE GENOMIC DNA]</scope>
    <source>
        <strain evidence="3">wkB301</strain>
    </source>
</reference>
<keyword evidence="3" id="KW-1185">Reference proteome</keyword>
<feature type="transmembrane region" description="Helical" evidence="1">
    <location>
        <begin position="39"/>
        <end position="58"/>
    </location>
</feature>
<dbReference type="Proteomes" id="UP000238042">
    <property type="component" value="Unassembled WGS sequence"/>
</dbReference>
<feature type="transmembrane region" description="Helical" evidence="1">
    <location>
        <begin position="12"/>
        <end position="32"/>
    </location>
</feature>
<evidence type="ECO:0000313" key="2">
    <source>
        <dbReference type="EMBL" id="PQL91307.1"/>
    </source>
</evidence>
<name>A0A2S8A9Q0_9FLAO</name>
<comment type="caution">
    <text evidence="2">The sequence shown here is derived from an EMBL/GenBank/DDBJ whole genome shotgun (WGS) entry which is preliminary data.</text>
</comment>
<keyword evidence="1" id="KW-0472">Membrane</keyword>
<proteinExistence type="predicted"/>
<protein>
    <submittedName>
        <fullName evidence="2">Uncharacterized protein</fullName>
    </submittedName>
</protein>
<gene>
    <name evidence="2" type="ORF">C4S77_08590</name>
</gene>
<keyword evidence="1" id="KW-1133">Transmembrane helix</keyword>
<accession>A0A2S8A9Q0</accession>
<evidence type="ECO:0000313" key="3">
    <source>
        <dbReference type="Proteomes" id="UP000238042"/>
    </source>
</evidence>
<dbReference type="AlphaFoldDB" id="A0A2S8A9Q0"/>